<sequence>MKYLHYLLYPLLLVGALRAERAQPNILFILTDDMGWGDLGCYGSTQIKTPNIDRLASGGVRFTQAYVSANVCAPSRAGILTGRYQERFGFEHNLSIQDHLKPEMVGIPVDEKLISDRLKQLGYRTGAIGKWHVGESVPAFHPLQRGFDFFFGMLGGDHDYFPSKEHNELSWGNEKVKQIRTPYLTDWFTMEAIDFMERESEGVDPWFLYLAYNTPHSPMQAKKSDLEAYAHIESPERRVYCAMQKCLDDNVGKILGYLEDKGQLESTLIIFLNDNGGSVEVSHALNAPFNGTKGTWYEGGIRVPMIWHWPKVLSAGLRYTEPVIVFDIMHSLVAAAGGEVTEEKVQVGGREVVRPKDGVNLVPILLGDAKLEDRSLYWRMSLRGGAIRKGDWKLIMAPHRPPMLFNLANDPSELTNVSMRRPALVKALYREYHDWCEGFERNPMWISSPQWAGYNDALYDRTYELKQPEE</sequence>
<keyword evidence="4" id="KW-0106">Calcium</keyword>
<keyword evidence="3" id="KW-0378">Hydrolase</keyword>
<dbReference type="Gene3D" id="3.30.1120.10">
    <property type="match status" value="1"/>
</dbReference>
<dbReference type="Proteomes" id="UP001597389">
    <property type="component" value="Unassembled WGS sequence"/>
</dbReference>
<feature type="domain" description="Sulfatase N-terminal" evidence="5">
    <location>
        <begin position="24"/>
        <end position="337"/>
    </location>
</feature>
<name>A0ABW4ZGK9_9BACT</name>
<dbReference type="PANTHER" id="PTHR42693">
    <property type="entry name" value="ARYLSULFATASE FAMILY MEMBER"/>
    <property type="match status" value="1"/>
</dbReference>
<gene>
    <name evidence="6" type="ORF">ACFSW8_17265</name>
</gene>
<dbReference type="Gene3D" id="3.40.720.10">
    <property type="entry name" value="Alkaline Phosphatase, subunit A"/>
    <property type="match status" value="1"/>
</dbReference>
<dbReference type="InterPro" id="IPR050738">
    <property type="entry name" value="Sulfatase"/>
</dbReference>
<keyword evidence="2" id="KW-0479">Metal-binding</keyword>
<reference evidence="7" key="1">
    <citation type="journal article" date="2019" name="Int. J. Syst. Evol. Microbiol.">
        <title>The Global Catalogue of Microorganisms (GCM) 10K type strain sequencing project: providing services to taxonomists for standard genome sequencing and annotation.</title>
        <authorList>
            <consortium name="The Broad Institute Genomics Platform"/>
            <consortium name="The Broad Institute Genome Sequencing Center for Infectious Disease"/>
            <person name="Wu L."/>
            <person name="Ma J."/>
        </authorList>
    </citation>
    <scope>NUCLEOTIDE SEQUENCE [LARGE SCALE GENOMIC DNA]</scope>
    <source>
        <strain evidence="7">CCUG 57942</strain>
    </source>
</reference>
<evidence type="ECO:0000313" key="7">
    <source>
        <dbReference type="Proteomes" id="UP001597389"/>
    </source>
</evidence>
<comment type="caution">
    <text evidence="6">The sequence shown here is derived from an EMBL/GenBank/DDBJ whole genome shotgun (WGS) entry which is preliminary data.</text>
</comment>
<comment type="similarity">
    <text evidence="1">Belongs to the sulfatase family.</text>
</comment>
<dbReference type="EMBL" id="JBHUJB010000089">
    <property type="protein sequence ID" value="MFD2160657.1"/>
    <property type="molecule type" value="Genomic_DNA"/>
</dbReference>
<accession>A0ABW4ZGK9</accession>
<evidence type="ECO:0000256" key="1">
    <source>
        <dbReference type="ARBA" id="ARBA00008779"/>
    </source>
</evidence>
<evidence type="ECO:0000313" key="6">
    <source>
        <dbReference type="EMBL" id="MFD2160657.1"/>
    </source>
</evidence>
<dbReference type="InterPro" id="IPR017850">
    <property type="entry name" value="Alkaline_phosphatase_core_sf"/>
</dbReference>
<protein>
    <submittedName>
        <fullName evidence="6">Sulfatase</fullName>
    </submittedName>
</protein>
<dbReference type="SUPFAM" id="SSF53649">
    <property type="entry name" value="Alkaline phosphatase-like"/>
    <property type="match status" value="1"/>
</dbReference>
<dbReference type="Pfam" id="PF00884">
    <property type="entry name" value="Sulfatase"/>
    <property type="match status" value="1"/>
</dbReference>
<organism evidence="6 7">
    <name type="scientific">Rubritalea tangerina</name>
    <dbReference type="NCBI Taxonomy" id="430798"/>
    <lineage>
        <taxon>Bacteria</taxon>
        <taxon>Pseudomonadati</taxon>
        <taxon>Verrucomicrobiota</taxon>
        <taxon>Verrucomicrobiia</taxon>
        <taxon>Verrucomicrobiales</taxon>
        <taxon>Rubritaleaceae</taxon>
        <taxon>Rubritalea</taxon>
    </lineage>
</organism>
<dbReference type="PANTHER" id="PTHR42693:SF53">
    <property type="entry name" value="ENDO-4-O-SULFATASE"/>
    <property type="match status" value="1"/>
</dbReference>
<dbReference type="InterPro" id="IPR024607">
    <property type="entry name" value="Sulfatase_CS"/>
</dbReference>
<keyword evidence="7" id="KW-1185">Reference proteome</keyword>
<dbReference type="InterPro" id="IPR000917">
    <property type="entry name" value="Sulfatase_N"/>
</dbReference>
<dbReference type="RefSeq" id="WP_377178873.1">
    <property type="nucleotide sequence ID" value="NZ_JBHUJB010000089.1"/>
</dbReference>
<evidence type="ECO:0000256" key="2">
    <source>
        <dbReference type="ARBA" id="ARBA00022723"/>
    </source>
</evidence>
<evidence type="ECO:0000256" key="4">
    <source>
        <dbReference type="ARBA" id="ARBA00022837"/>
    </source>
</evidence>
<dbReference type="PROSITE" id="PS00149">
    <property type="entry name" value="SULFATASE_2"/>
    <property type="match status" value="1"/>
</dbReference>
<proteinExistence type="inferred from homology"/>
<evidence type="ECO:0000259" key="5">
    <source>
        <dbReference type="Pfam" id="PF00884"/>
    </source>
</evidence>
<evidence type="ECO:0000256" key="3">
    <source>
        <dbReference type="ARBA" id="ARBA00022801"/>
    </source>
</evidence>